<sequence length="10" mass="1099">MGCVIVIMAY</sequence>
<proteinExistence type="predicted"/>
<reference evidence="1" key="1">
    <citation type="submission" date="2018-03" db="EMBL/GenBank/DDBJ databases">
        <authorList>
            <person name="Guldener U."/>
        </authorList>
    </citation>
    <scope>NUCLEOTIDE SEQUENCE</scope>
</reference>
<evidence type="ECO:0000313" key="2">
    <source>
        <dbReference type="Proteomes" id="UP001187734"/>
    </source>
</evidence>
<protein>
    <submittedName>
        <fullName evidence="1">Uncharacterized protein</fullName>
    </submittedName>
</protein>
<dbReference type="Proteomes" id="UP001187734">
    <property type="component" value="Unassembled WGS sequence"/>
</dbReference>
<comment type="caution">
    <text evidence="1">The sequence shown here is derived from an EMBL/GenBank/DDBJ whole genome shotgun (WGS) entry which is preliminary data.</text>
</comment>
<dbReference type="EMBL" id="ONZP01001025">
    <property type="protein sequence ID" value="SPJ92805.1"/>
    <property type="molecule type" value="Genomic_DNA"/>
</dbReference>
<organism evidence="1 2">
    <name type="scientific">Fusarium torulosum</name>
    <dbReference type="NCBI Taxonomy" id="33205"/>
    <lineage>
        <taxon>Eukaryota</taxon>
        <taxon>Fungi</taxon>
        <taxon>Dikarya</taxon>
        <taxon>Ascomycota</taxon>
        <taxon>Pezizomycotina</taxon>
        <taxon>Sordariomycetes</taxon>
        <taxon>Hypocreomycetidae</taxon>
        <taxon>Hypocreales</taxon>
        <taxon>Nectriaceae</taxon>
        <taxon>Fusarium</taxon>
    </lineage>
</organism>
<evidence type="ECO:0000313" key="1">
    <source>
        <dbReference type="EMBL" id="SPJ92805.1"/>
    </source>
</evidence>
<accession>A0AAE8SQ80</accession>
<gene>
    <name evidence="1" type="ORF">FTOL_13770</name>
</gene>
<name>A0AAE8SQ80_9HYPO</name>
<keyword evidence="2" id="KW-1185">Reference proteome</keyword>